<dbReference type="SUPFAM" id="SSF50998">
    <property type="entry name" value="Quinoprotein alcohol dehydrogenase-like"/>
    <property type="match status" value="1"/>
</dbReference>
<keyword evidence="9" id="KW-0325">Glycoprotein</keyword>
<name>A0A1I7T3H0_9PELO</name>
<feature type="chain" id="PRO_5009306990" description="PRKR-like endoplasmic reticulum kinase" evidence="15">
    <location>
        <begin position="22"/>
        <end position="1078"/>
    </location>
</feature>
<keyword evidence="2" id="KW-0808">Transferase</keyword>
<evidence type="ECO:0000256" key="15">
    <source>
        <dbReference type="SAM" id="SignalP"/>
    </source>
</evidence>
<dbReference type="GO" id="GO:0005634">
    <property type="term" value="C:nucleus"/>
    <property type="evidence" value="ECO:0007669"/>
    <property type="project" value="TreeGrafter"/>
</dbReference>
<dbReference type="Gene3D" id="1.10.510.10">
    <property type="entry name" value="Transferase(Phosphotransferase) domain 1"/>
    <property type="match status" value="1"/>
</dbReference>
<dbReference type="WBParaSite" id="Csp11.Scaffold49.g284.t1">
    <property type="protein sequence ID" value="Csp11.Scaffold49.g284.t1"/>
    <property type="gene ID" value="Csp11.Scaffold49.g284"/>
</dbReference>
<dbReference type="GO" id="GO:0005524">
    <property type="term" value="F:ATP binding"/>
    <property type="evidence" value="ECO:0007669"/>
    <property type="project" value="UniProtKB-UniRule"/>
</dbReference>
<sequence length="1078" mass="120215">MSVYYLVLVAFFMALVPYHAGQQYIDDDSDVEVIGSCQNGYVQNPGCEQTENFNLLITATLDGAVTALDGDTGELIWRHQDAPLLQGTLTSSEPIDIGGTSLQLMPTLDGRLFSYTLNTNLIEPLPITTDSLLESTIRLGQDAVAGGKAVTTKGFDMFTGEQKYECSMESCGNQEAELPENPILLVKRITNSIRAMDTLRGIERWNLSTAEVDISLAGGVSVPVIQSSHLKFLLQPPDGVVVAVNKHNREEWKTEVGGHIVSVWHVSGNQIREVSIFDPSNIFTTQFEVMQREQHNMQSQSSLLYMGTSNHFPFIIQSPKAKRNLNKRMNSLPDFPPITEFANPRFCSADGETNSLAYDIKDETLRTVLQHAFQNSQSKAIEDKTTKSSRSKELQILSPDTESSAHRVGTENLRSTSLSKNGEGRDVGFLVLESEPPRRAFKVPSPFGFMHTVFSYILNPTALISFFAGLVGVSMAVVYNQVRRPSRLMLTQRSSTESTDSEDTTRKSRTTSFAPADDEIERLIEEGSDLSTSTPIGTPVKLVTMPVEKSNIEAPTSPPVKPQKRQAKTDVDTDENSQSVDERKRKLRDRTVSRTSLDGFTSRFAQEFEVKKVIGHGGFGIVFRAQSITDMNEYAVKRIAVADNQKARDRVLREARALAMFDHPGIIRYFYAWEERPPKEYQDKENEILLVKIKAEKLAKLHQIKKQKKQNSNAHNVKSADTASFAETFEMPPVIGNTTEQEDSWNVSSKPKEVGAKRTTSESKRGLHGDSDSATTEIKSNESINFSESDEESDTTEDTSSSSSDESSSSERPQVLNSSTGGIVFENDTDAGDNEEVEKAKKEIALIDEQLSIQNRAMLVETENQDLEIRERNESGDCAYLYIVMQLCAEKTLENWVHRNKALGSRPLVMMKDWIKQLASGLDYLHHKGFIHRDLKPGNVFFSLESRPDHQILKIGDLGLATKTDGAPKITMRQDSDSSAKHTRNVGTRSYMSPEQIGHQQYTEKVDIFALGLVATELIIPFSTTSERVHTFGSFQKGEIPDILENYPDSRDFLLQLTSLNPSDRPSAKEVVSHPFLQ</sequence>
<feature type="compositionally biased region" description="Acidic residues" evidence="14">
    <location>
        <begin position="788"/>
        <end position="797"/>
    </location>
</feature>
<dbReference type="Gene3D" id="3.30.200.20">
    <property type="entry name" value="Phosphorylase Kinase, domain 1"/>
    <property type="match status" value="1"/>
</dbReference>
<evidence type="ECO:0000256" key="9">
    <source>
        <dbReference type="ARBA" id="ARBA00023180"/>
    </source>
</evidence>
<evidence type="ECO:0000256" key="5">
    <source>
        <dbReference type="ARBA" id="ARBA00022824"/>
    </source>
</evidence>
<evidence type="ECO:0000256" key="7">
    <source>
        <dbReference type="ARBA" id="ARBA00022845"/>
    </source>
</evidence>
<dbReference type="GO" id="GO:0004694">
    <property type="term" value="F:eukaryotic translation initiation factor 2alpha kinase activity"/>
    <property type="evidence" value="ECO:0007669"/>
    <property type="project" value="TreeGrafter"/>
</dbReference>
<dbReference type="STRING" id="1561998.A0A1I7T3H0"/>
<keyword evidence="6 13" id="KW-0067">ATP-binding</keyword>
<keyword evidence="4" id="KW-0418">Kinase</keyword>
<dbReference type="FunFam" id="3.30.200.20:FF:000895">
    <property type="entry name" value="Transmembrane ion channel"/>
    <property type="match status" value="1"/>
</dbReference>
<feature type="signal peptide" evidence="15">
    <location>
        <begin position="1"/>
        <end position="21"/>
    </location>
</feature>
<dbReference type="PANTHER" id="PTHR11042:SF91">
    <property type="entry name" value="EUKARYOTIC TRANSLATION INITIATION FACTOR 2-ALPHA KINASE"/>
    <property type="match status" value="1"/>
</dbReference>
<evidence type="ECO:0000259" key="16">
    <source>
        <dbReference type="PROSITE" id="PS50011"/>
    </source>
</evidence>
<evidence type="ECO:0000256" key="10">
    <source>
        <dbReference type="ARBA" id="ARBA00023230"/>
    </source>
</evidence>
<evidence type="ECO:0000256" key="3">
    <source>
        <dbReference type="ARBA" id="ARBA00022741"/>
    </source>
</evidence>
<dbReference type="GO" id="GO:0005789">
    <property type="term" value="C:endoplasmic reticulum membrane"/>
    <property type="evidence" value="ECO:0007669"/>
    <property type="project" value="UniProtKB-SubCell"/>
</dbReference>
<evidence type="ECO:0000256" key="8">
    <source>
        <dbReference type="ARBA" id="ARBA00023016"/>
    </source>
</evidence>
<evidence type="ECO:0000256" key="2">
    <source>
        <dbReference type="ARBA" id="ARBA00022679"/>
    </source>
</evidence>
<dbReference type="SMART" id="SM00220">
    <property type="entry name" value="S_TKc"/>
    <property type="match status" value="1"/>
</dbReference>
<dbReference type="InterPro" id="IPR050339">
    <property type="entry name" value="CC_SR_Kinase"/>
</dbReference>
<dbReference type="SUPFAM" id="SSF56112">
    <property type="entry name" value="Protein kinase-like (PK-like)"/>
    <property type="match status" value="1"/>
</dbReference>
<feature type="compositionally biased region" description="Polar residues" evidence="14">
    <location>
        <begin position="710"/>
        <end position="722"/>
    </location>
</feature>
<dbReference type="GO" id="GO:0006986">
    <property type="term" value="P:response to unfolded protein"/>
    <property type="evidence" value="ECO:0007669"/>
    <property type="project" value="UniProtKB-KW"/>
</dbReference>
<dbReference type="AlphaFoldDB" id="A0A1I7T3H0"/>
<evidence type="ECO:0000256" key="11">
    <source>
        <dbReference type="ARBA" id="ARBA00037982"/>
    </source>
</evidence>
<dbReference type="PROSITE" id="PS50011">
    <property type="entry name" value="PROTEIN_KINASE_DOM"/>
    <property type="match status" value="1"/>
</dbReference>
<keyword evidence="7" id="KW-0810">Translation regulation</keyword>
<feature type="compositionally biased region" description="Basic and acidic residues" evidence="14">
    <location>
        <begin position="380"/>
        <end position="393"/>
    </location>
</feature>
<dbReference type="InterPro" id="IPR011047">
    <property type="entry name" value="Quinoprotein_ADH-like_sf"/>
</dbReference>
<comment type="similarity">
    <text evidence="11">Belongs to the protein kinase superfamily. Ser/Thr protein kinase family. GCN2 subfamily.</text>
</comment>
<feature type="binding site" evidence="13">
    <location>
        <position position="637"/>
    </location>
    <ligand>
        <name>ATP</name>
        <dbReference type="ChEBI" id="CHEBI:30616"/>
    </ligand>
</feature>
<accession>A0A1I7T3H0</accession>
<protein>
    <recommendedName>
        <fullName evidence="12">PRKR-like endoplasmic reticulum kinase</fullName>
    </recommendedName>
</protein>
<evidence type="ECO:0000256" key="1">
    <source>
        <dbReference type="ARBA" id="ARBA00004115"/>
    </source>
</evidence>
<dbReference type="InterPro" id="IPR008271">
    <property type="entry name" value="Ser/Thr_kinase_AS"/>
</dbReference>
<feature type="domain" description="Protein kinase" evidence="16">
    <location>
        <begin position="608"/>
        <end position="1077"/>
    </location>
</feature>
<dbReference type="Proteomes" id="UP000095282">
    <property type="component" value="Unplaced"/>
</dbReference>
<dbReference type="InterPro" id="IPR000719">
    <property type="entry name" value="Prot_kinase_dom"/>
</dbReference>
<dbReference type="Gene3D" id="2.130.10.10">
    <property type="entry name" value="YVTN repeat-like/Quinoprotein amine dehydrogenase"/>
    <property type="match status" value="1"/>
</dbReference>
<feature type="region of interest" description="Disordered" evidence="14">
    <location>
        <begin position="968"/>
        <end position="987"/>
    </location>
</feature>
<dbReference type="PROSITE" id="PS00108">
    <property type="entry name" value="PROTEIN_KINASE_ST"/>
    <property type="match status" value="1"/>
</dbReference>
<keyword evidence="3 13" id="KW-0547">Nucleotide-binding</keyword>
<dbReference type="InterPro" id="IPR017441">
    <property type="entry name" value="Protein_kinase_ATP_BS"/>
</dbReference>
<keyword evidence="15" id="KW-0732">Signal</keyword>
<dbReference type="PROSITE" id="PS00107">
    <property type="entry name" value="PROTEIN_KINASE_ATP"/>
    <property type="match status" value="1"/>
</dbReference>
<feature type="compositionally biased region" description="Basic and acidic residues" evidence="14">
    <location>
        <begin position="750"/>
        <end position="771"/>
    </location>
</feature>
<feature type="region of interest" description="Disordered" evidence="14">
    <location>
        <begin position="550"/>
        <end position="589"/>
    </location>
</feature>
<feature type="region of interest" description="Disordered" evidence="14">
    <location>
        <begin position="376"/>
        <end position="420"/>
    </location>
</feature>
<organism evidence="17 18">
    <name type="scientific">Caenorhabditis tropicalis</name>
    <dbReference type="NCBI Taxonomy" id="1561998"/>
    <lineage>
        <taxon>Eukaryota</taxon>
        <taxon>Metazoa</taxon>
        <taxon>Ecdysozoa</taxon>
        <taxon>Nematoda</taxon>
        <taxon>Chromadorea</taxon>
        <taxon>Rhabditida</taxon>
        <taxon>Rhabditina</taxon>
        <taxon>Rhabditomorpha</taxon>
        <taxon>Rhabditoidea</taxon>
        <taxon>Rhabditidae</taxon>
        <taxon>Peloderinae</taxon>
        <taxon>Caenorhabditis</taxon>
    </lineage>
</organism>
<dbReference type="PANTHER" id="PTHR11042">
    <property type="entry name" value="EUKARYOTIC TRANSLATION INITIATION FACTOR 2-ALPHA KINASE EIF2-ALPHA KINASE -RELATED"/>
    <property type="match status" value="1"/>
</dbReference>
<keyword evidence="8" id="KW-0346">Stress response</keyword>
<evidence type="ECO:0000256" key="6">
    <source>
        <dbReference type="ARBA" id="ARBA00022840"/>
    </source>
</evidence>
<dbReference type="eggNOG" id="KOG1033">
    <property type="taxonomic scope" value="Eukaryota"/>
</dbReference>
<keyword evidence="17" id="KW-1185">Reference proteome</keyword>
<evidence type="ECO:0000256" key="4">
    <source>
        <dbReference type="ARBA" id="ARBA00022777"/>
    </source>
</evidence>
<dbReference type="InterPro" id="IPR015943">
    <property type="entry name" value="WD40/YVTN_repeat-like_dom_sf"/>
</dbReference>
<evidence type="ECO:0000313" key="17">
    <source>
        <dbReference type="Proteomes" id="UP000095282"/>
    </source>
</evidence>
<dbReference type="CDD" id="cd14048">
    <property type="entry name" value="STKc_EIF2AK3_PERK"/>
    <property type="match status" value="1"/>
</dbReference>
<evidence type="ECO:0000256" key="12">
    <source>
        <dbReference type="ARBA" id="ARBA00041500"/>
    </source>
</evidence>
<feature type="compositionally biased region" description="Polar residues" evidence="14">
    <location>
        <begin position="772"/>
        <end position="786"/>
    </location>
</feature>
<dbReference type="InterPro" id="IPR011009">
    <property type="entry name" value="Kinase-like_dom_sf"/>
</dbReference>
<evidence type="ECO:0000313" key="18">
    <source>
        <dbReference type="WBParaSite" id="Csp11.Scaffold49.g284.t1"/>
    </source>
</evidence>
<feature type="compositionally biased region" description="Polar residues" evidence="14">
    <location>
        <begin position="736"/>
        <end position="749"/>
    </location>
</feature>
<evidence type="ECO:0000256" key="14">
    <source>
        <dbReference type="SAM" id="MobiDB-lite"/>
    </source>
</evidence>
<comment type="subcellular location">
    <subcellularLocation>
        <location evidence="1">Endoplasmic reticulum membrane</location>
        <topology evidence="1">Single-pass type I membrane protein</topology>
    </subcellularLocation>
</comment>
<reference evidence="18" key="1">
    <citation type="submission" date="2016-11" db="UniProtKB">
        <authorList>
            <consortium name="WormBaseParasite"/>
        </authorList>
    </citation>
    <scope>IDENTIFICATION</scope>
</reference>
<feature type="compositionally biased region" description="Low complexity" evidence="14">
    <location>
        <begin position="798"/>
        <end position="811"/>
    </location>
</feature>
<dbReference type="Pfam" id="PF00069">
    <property type="entry name" value="Pkinase"/>
    <property type="match status" value="2"/>
</dbReference>
<keyword evidence="10" id="KW-0834">Unfolded protein response</keyword>
<keyword evidence="5" id="KW-0256">Endoplasmic reticulum</keyword>
<evidence type="ECO:0000256" key="13">
    <source>
        <dbReference type="PROSITE-ProRule" id="PRU10141"/>
    </source>
</evidence>
<feature type="region of interest" description="Disordered" evidence="14">
    <location>
        <begin position="705"/>
        <end position="835"/>
    </location>
</feature>
<proteinExistence type="inferred from homology"/>
<feature type="compositionally biased region" description="Basic and acidic residues" evidence="14">
    <location>
        <begin position="580"/>
        <end position="589"/>
    </location>
</feature>
<feature type="region of interest" description="Disordered" evidence="14">
    <location>
        <begin position="490"/>
        <end position="518"/>
    </location>
</feature>